<dbReference type="AlphaFoldDB" id="A0A4R1LC79"/>
<dbReference type="Pfam" id="PF06564">
    <property type="entry name" value="CBP_BcsQ"/>
    <property type="match status" value="2"/>
</dbReference>
<dbReference type="InterPro" id="IPR027417">
    <property type="entry name" value="P-loop_NTPase"/>
</dbReference>
<dbReference type="EMBL" id="SMGK01000001">
    <property type="protein sequence ID" value="TCK75945.1"/>
    <property type="molecule type" value="Genomic_DNA"/>
</dbReference>
<name>A0A4R1LC79_9BACT</name>
<dbReference type="PANTHER" id="PTHR13696:SF99">
    <property type="entry name" value="COBYRINIC ACID AC-DIAMIDE SYNTHASE"/>
    <property type="match status" value="1"/>
</dbReference>
<sequence length="445" mass="49099">MTESQSGKEPQQPPADIATLYSWANMHGVKYRDFGDSRQQVRAQNRHRAQSEQDALAREAVEKVAQENSGQIPVPEAPVPLPPAIAAAASERKPEPVPELPSAPQFPAVPAFAAPRAVRPAAGSQPTWRPVPVQQFDFEGESSRWPAALEHDLYSDAQDTLQQSREDVASRWFALKGVFDREDHGDRPAGRRSEHRAPALAVFSIAGGVGKTSLVATLGRVLAAQGERTLLVDTTSYGLLPFYFGARDLRPNTVRTFSCSCEDQPVSVVSLDVERFGRENSERDRMIDEIQRDARGVGRVLIDVQTGSMASMRRLLRLDPVVLVPVVPDMNSVVTLQALNAFFHSQQDSFGQPVQPYFVLNQFDAAVPLHLDVREVLRKQLGDRLLPFSIGRSYSLSEALAEGMTVVDYAPGTAAIEDFSNLATWLQQLSTSNATDFRATRWSER</sequence>
<organism evidence="2 3">
    <name type="scientific">Acidipila rosea</name>
    <dbReference type="NCBI Taxonomy" id="768535"/>
    <lineage>
        <taxon>Bacteria</taxon>
        <taxon>Pseudomonadati</taxon>
        <taxon>Acidobacteriota</taxon>
        <taxon>Terriglobia</taxon>
        <taxon>Terriglobales</taxon>
        <taxon>Acidobacteriaceae</taxon>
        <taxon>Acidipila</taxon>
    </lineage>
</organism>
<feature type="region of interest" description="Disordered" evidence="1">
    <location>
        <begin position="34"/>
        <end position="79"/>
    </location>
</feature>
<reference evidence="2 3" key="1">
    <citation type="submission" date="2019-03" db="EMBL/GenBank/DDBJ databases">
        <title>Genomic Encyclopedia of Type Strains, Phase IV (KMG-IV): sequencing the most valuable type-strain genomes for metagenomic binning, comparative biology and taxonomic classification.</title>
        <authorList>
            <person name="Goeker M."/>
        </authorList>
    </citation>
    <scope>NUCLEOTIDE SEQUENCE [LARGE SCALE GENOMIC DNA]</scope>
    <source>
        <strain evidence="2 3">DSM 103428</strain>
    </source>
</reference>
<dbReference type="Proteomes" id="UP000295210">
    <property type="component" value="Unassembled WGS sequence"/>
</dbReference>
<dbReference type="InterPro" id="IPR050678">
    <property type="entry name" value="DNA_Partitioning_ATPase"/>
</dbReference>
<accession>A0A4R1LC79</accession>
<comment type="caution">
    <text evidence="2">The sequence shown here is derived from an EMBL/GenBank/DDBJ whole genome shotgun (WGS) entry which is preliminary data.</text>
</comment>
<evidence type="ECO:0000313" key="3">
    <source>
        <dbReference type="Proteomes" id="UP000295210"/>
    </source>
</evidence>
<feature type="compositionally biased region" description="Basic and acidic residues" evidence="1">
    <location>
        <begin position="49"/>
        <end position="65"/>
    </location>
</feature>
<evidence type="ECO:0000313" key="2">
    <source>
        <dbReference type="EMBL" id="TCK75945.1"/>
    </source>
</evidence>
<proteinExistence type="predicted"/>
<dbReference type="RefSeq" id="WP_165876658.1">
    <property type="nucleotide sequence ID" value="NZ_SMGK01000001.1"/>
</dbReference>
<dbReference type="PANTHER" id="PTHR13696">
    <property type="entry name" value="P-LOOP CONTAINING NUCLEOSIDE TRIPHOSPHATE HYDROLASE"/>
    <property type="match status" value="1"/>
</dbReference>
<dbReference type="InterPro" id="IPR017746">
    <property type="entry name" value="Cellulose_synthase_operon_BcsQ"/>
</dbReference>
<evidence type="ECO:0000256" key="1">
    <source>
        <dbReference type="SAM" id="MobiDB-lite"/>
    </source>
</evidence>
<gene>
    <name evidence="2" type="ORF">C7378_0949</name>
</gene>
<protein>
    <submittedName>
        <fullName evidence="2">Cellulose synthase operon protein YhjQ</fullName>
    </submittedName>
</protein>
<dbReference type="SUPFAM" id="SSF52540">
    <property type="entry name" value="P-loop containing nucleoside triphosphate hydrolases"/>
    <property type="match status" value="1"/>
</dbReference>
<dbReference type="Gene3D" id="3.40.50.300">
    <property type="entry name" value="P-loop containing nucleotide triphosphate hydrolases"/>
    <property type="match status" value="1"/>
</dbReference>
<keyword evidence="3" id="KW-1185">Reference proteome</keyword>